<dbReference type="AlphaFoldDB" id="R7TAV1"/>
<organism evidence="3">
    <name type="scientific">Capitella teleta</name>
    <name type="common">Polychaete worm</name>
    <dbReference type="NCBI Taxonomy" id="283909"/>
    <lineage>
        <taxon>Eukaryota</taxon>
        <taxon>Metazoa</taxon>
        <taxon>Spiralia</taxon>
        <taxon>Lophotrochozoa</taxon>
        <taxon>Annelida</taxon>
        <taxon>Polychaeta</taxon>
        <taxon>Sedentaria</taxon>
        <taxon>Scolecida</taxon>
        <taxon>Capitellidae</taxon>
        <taxon>Capitella</taxon>
    </lineage>
</organism>
<dbReference type="HOGENOM" id="CLU_077490_0_0_1"/>
<feature type="transmembrane region" description="Helical" evidence="2">
    <location>
        <begin position="84"/>
        <end position="101"/>
    </location>
</feature>
<dbReference type="Proteomes" id="UP000014760">
    <property type="component" value="Unassembled WGS sequence"/>
</dbReference>
<dbReference type="EnsemblMetazoa" id="CapteT185386">
    <property type="protein sequence ID" value="CapteP185386"/>
    <property type="gene ID" value="CapteG185386"/>
</dbReference>
<reference evidence="5" key="1">
    <citation type="submission" date="2012-12" db="EMBL/GenBank/DDBJ databases">
        <authorList>
            <person name="Hellsten U."/>
            <person name="Grimwood J."/>
            <person name="Chapman J.A."/>
            <person name="Shapiro H."/>
            <person name="Aerts A."/>
            <person name="Otillar R.P."/>
            <person name="Terry A.Y."/>
            <person name="Boore J.L."/>
            <person name="Simakov O."/>
            <person name="Marletaz F."/>
            <person name="Cho S.-J."/>
            <person name="Edsinger-Gonzales E."/>
            <person name="Havlak P."/>
            <person name="Kuo D.-H."/>
            <person name="Larsson T."/>
            <person name="Lv J."/>
            <person name="Arendt D."/>
            <person name="Savage R."/>
            <person name="Osoegawa K."/>
            <person name="de Jong P."/>
            <person name="Lindberg D.R."/>
            <person name="Seaver E.C."/>
            <person name="Weisblat D.A."/>
            <person name="Putnam N.H."/>
            <person name="Grigoriev I.V."/>
            <person name="Rokhsar D.S."/>
        </authorList>
    </citation>
    <scope>NUCLEOTIDE SEQUENCE</scope>
    <source>
        <strain evidence="5">I ESC-2004</strain>
    </source>
</reference>
<reference evidence="3 5" key="2">
    <citation type="journal article" date="2013" name="Nature">
        <title>Insights into bilaterian evolution from three spiralian genomes.</title>
        <authorList>
            <person name="Simakov O."/>
            <person name="Marletaz F."/>
            <person name="Cho S.J."/>
            <person name="Edsinger-Gonzales E."/>
            <person name="Havlak P."/>
            <person name="Hellsten U."/>
            <person name="Kuo D.H."/>
            <person name="Larsson T."/>
            <person name="Lv J."/>
            <person name="Arendt D."/>
            <person name="Savage R."/>
            <person name="Osoegawa K."/>
            <person name="de Jong P."/>
            <person name="Grimwood J."/>
            <person name="Chapman J.A."/>
            <person name="Shapiro H."/>
            <person name="Aerts A."/>
            <person name="Otillar R.P."/>
            <person name="Terry A.Y."/>
            <person name="Boore J.L."/>
            <person name="Grigoriev I.V."/>
            <person name="Lindberg D.R."/>
            <person name="Seaver E.C."/>
            <person name="Weisblat D.A."/>
            <person name="Putnam N.H."/>
            <person name="Rokhsar D.S."/>
        </authorList>
    </citation>
    <scope>NUCLEOTIDE SEQUENCE</scope>
    <source>
        <strain evidence="3 5">I ESC-2004</strain>
    </source>
</reference>
<evidence type="ECO:0000256" key="2">
    <source>
        <dbReference type="SAM" id="Phobius"/>
    </source>
</evidence>
<dbReference type="InterPro" id="IPR030417">
    <property type="entry name" value="MS4A"/>
</dbReference>
<evidence type="ECO:0000313" key="5">
    <source>
        <dbReference type="Proteomes" id="UP000014760"/>
    </source>
</evidence>
<keyword evidence="2" id="KW-0472">Membrane</keyword>
<gene>
    <name evidence="3" type="ORF">CAPTEDRAFT_185386</name>
</gene>
<dbReference type="EMBL" id="KB310768">
    <property type="protein sequence ID" value="ELT90814.1"/>
    <property type="molecule type" value="Genomic_DNA"/>
</dbReference>
<name>R7TAV1_CAPTE</name>
<evidence type="ECO:0000313" key="3">
    <source>
        <dbReference type="EMBL" id="ELT90814.1"/>
    </source>
</evidence>
<accession>R7TAV1</accession>
<evidence type="ECO:0000313" key="4">
    <source>
        <dbReference type="EnsemblMetazoa" id="CapteP185386"/>
    </source>
</evidence>
<dbReference type="OrthoDB" id="10071849at2759"/>
<dbReference type="PANTHER" id="PTHR23320">
    <property type="entry name" value="MEMBRANE-SPANNING 4-DOMAINS SUBFAMILY A MS4A -RELATED"/>
    <property type="match status" value="1"/>
</dbReference>
<sequence length="212" mass="22719">MNIQQVDQGQQPQYVTQPQGVVNQGYAGQTPQAEQQQQPQIYANYQSKQSLILGILHVIVGLLCIGFGGGALGNAFRASVAHGIWGGVFFIITGAFAIVASKRKDYRKSQRELWLAMKGVLSCLFIIELALTIWSAVMCGVLCGASGDCSTDCGCYGDSPQYPDPGTQLQFPVSTISAAAPQTQSEGTAAAQQAQITETPDEEQPPKYQDQL</sequence>
<protein>
    <submittedName>
        <fullName evidence="3 4">Uncharacterized protein</fullName>
    </submittedName>
</protein>
<evidence type="ECO:0000256" key="1">
    <source>
        <dbReference type="SAM" id="MobiDB-lite"/>
    </source>
</evidence>
<keyword evidence="5" id="KW-1185">Reference proteome</keyword>
<feature type="transmembrane region" description="Helical" evidence="2">
    <location>
        <begin position="113"/>
        <end position="137"/>
    </location>
</feature>
<keyword evidence="2" id="KW-0812">Transmembrane</keyword>
<proteinExistence type="predicted"/>
<dbReference type="EMBL" id="AMQN01003034">
    <property type="status" value="NOT_ANNOTATED_CDS"/>
    <property type="molecule type" value="Genomic_DNA"/>
</dbReference>
<feature type="region of interest" description="Disordered" evidence="1">
    <location>
        <begin position="179"/>
        <end position="212"/>
    </location>
</feature>
<keyword evidence="2" id="KW-1133">Transmembrane helix</keyword>
<feature type="transmembrane region" description="Helical" evidence="2">
    <location>
        <begin position="51"/>
        <end position="72"/>
    </location>
</feature>
<dbReference type="PANTHER" id="PTHR23320:SF165">
    <property type="entry name" value="MARVEL DOMAIN-CONTAINING PROTEIN"/>
    <property type="match status" value="1"/>
</dbReference>
<reference evidence="4" key="3">
    <citation type="submission" date="2015-06" db="UniProtKB">
        <authorList>
            <consortium name="EnsemblMetazoa"/>
        </authorList>
    </citation>
    <scope>IDENTIFICATION</scope>
</reference>